<dbReference type="EMBL" id="JABSNO010000021">
    <property type="protein sequence ID" value="NRS93412.1"/>
    <property type="molecule type" value="Genomic_DNA"/>
</dbReference>
<dbReference type="PANTHER" id="PTHR48095">
    <property type="entry name" value="PYRUVATE CARBOXYLASE SUBUNIT A"/>
    <property type="match status" value="1"/>
</dbReference>
<dbReference type="PROSITE" id="PS00867">
    <property type="entry name" value="CPSASE_2"/>
    <property type="match status" value="1"/>
</dbReference>
<evidence type="ECO:0000259" key="14">
    <source>
        <dbReference type="PROSITE" id="PS50975"/>
    </source>
</evidence>
<organism evidence="16 17">
    <name type="scientific">Frigoriflavimonas asaccharolytica</name>
    <dbReference type="NCBI Taxonomy" id="2735899"/>
    <lineage>
        <taxon>Bacteria</taxon>
        <taxon>Pseudomonadati</taxon>
        <taxon>Bacteroidota</taxon>
        <taxon>Flavobacteriia</taxon>
        <taxon>Flavobacteriales</taxon>
        <taxon>Weeksellaceae</taxon>
        <taxon>Frigoriflavimonas</taxon>
    </lineage>
</organism>
<keyword evidence="17" id="KW-1185">Reference proteome</keyword>
<dbReference type="InterPro" id="IPR011761">
    <property type="entry name" value="ATP-grasp"/>
</dbReference>
<evidence type="ECO:0000256" key="11">
    <source>
        <dbReference type="ARBA" id="ARBA00048600"/>
    </source>
</evidence>
<evidence type="ECO:0000256" key="5">
    <source>
        <dbReference type="ARBA" id="ARBA00022598"/>
    </source>
</evidence>
<reference evidence="16" key="1">
    <citation type="submission" date="2020-05" db="EMBL/GenBank/DDBJ databases">
        <title>Genomic Encyclopedia of Type Strains, Phase IV (KMG-V): Genome sequencing to study the core and pangenomes of soil and plant-associated prokaryotes.</title>
        <authorList>
            <person name="Whitman W."/>
        </authorList>
    </citation>
    <scope>NUCLEOTIDE SEQUENCE</scope>
    <source>
        <strain evidence="16">16F</strain>
    </source>
</reference>
<dbReference type="InterPro" id="IPR011054">
    <property type="entry name" value="Rudment_hybrid_motif"/>
</dbReference>
<dbReference type="NCBIfam" id="TIGR00514">
    <property type="entry name" value="accC"/>
    <property type="match status" value="1"/>
</dbReference>
<evidence type="ECO:0000256" key="3">
    <source>
        <dbReference type="ARBA" id="ARBA00011750"/>
    </source>
</evidence>
<gene>
    <name evidence="16" type="ORF">HNQ03_002502</name>
</gene>
<feature type="domain" description="ATP-grasp" evidence="14">
    <location>
        <begin position="120"/>
        <end position="317"/>
    </location>
</feature>
<dbReference type="SMART" id="SM00878">
    <property type="entry name" value="Biotin_carb_C"/>
    <property type="match status" value="1"/>
</dbReference>
<dbReference type="AlphaFoldDB" id="A0A8J8GCV7"/>
<dbReference type="PROSITE" id="PS00866">
    <property type="entry name" value="CPSASE_1"/>
    <property type="match status" value="1"/>
</dbReference>
<evidence type="ECO:0000256" key="6">
    <source>
        <dbReference type="ARBA" id="ARBA00022723"/>
    </source>
</evidence>
<dbReference type="GO" id="GO:0004075">
    <property type="term" value="F:biotin carboxylase activity"/>
    <property type="evidence" value="ECO:0007669"/>
    <property type="project" value="UniProtKB-EC"/>
</dbReference>
<dbReference type="InterPro" id="IPR011764">
    <property type="entry name" value="Biotin_carboxylation_dom"/>
</dbReference>
<keyword evidence="13" id="KW-0276">Fatty acid metabolism</keyword>
<evidence type="ECO:0000313" key="17">
    <source>
        <dbReference type="Proteomes" id="UP000610746"/>
    </source>
</evidence>
<dbReference type="InterPro" id="IPR004549">
    <property type="entry name" value="Acetyl_CoA_COase_biotin_COase"/>
</dbReference>
<keyword evidence="13" id="KW-0275">Fatty acid biosynthesis</keyword>
<keyword evidence="13" id="KW-0443">Lipid metabolism</keyword>
<accession>A0A8J8GCV7</accession>
<evidence type="ECO:0000256" key="13">
    <source>
        <dbReference type="RuleBase" id="RU365063"/>
    </source>
</evidence>
<dbReference type="NCBIfam" id="NF006367">
    <property type="entry name" value="PRK08591.1"/>
    <property type="match status" value="1"/>
</dbReference>
<comment type="function">
    <text evidence="1 13">This protein is a component of the acetyl coenzyme A carboxylase complex; first, biotin carboxylase catalyzes the carboxylation of the carrier protein and then the transcarboxylase transfers the carboxyl group to form malonyl-CoA.</text>
</comment>
<evidence type="ECO:0000259" key="15">
    <source>
        <dbReference type="PROSITE" id="PS50979"/>
    </source>
</evidence>
<evidence type="ECO:0000256" key="10">
    <source>
        <dbReference type="ARBA" id="ARBA00023267"/>
    </source>
</evidence>
<dbReference type="UniPathway" id="UPA00655">
    <property type="reaction ID" value="UER00711"/>
</dbReference>
<feature type="domain" description="Biotin carboxylation" evidence="15">
    <location>
        <begin position="1"/>
        <end position="444"/>
    </location>
</feature>
<sequence>MFKKILIANRGEIAMRILRTCKEMGIKTVAVYSTADKDSLHVRFADEAVCIGPPSSKDSYLSIPNIISAAEITNADAIHPGYGFLSENSNFSGICAKHNIKFIGASPEQIDRMGDKANAKSTMKEAGVPCVPGSDGLIKDFDDAITTAREVGYPVMIKATAGGGGKGMRAVWKEEDMRELWDSAIQEAIAAFGNGAMYMEKLIEEPRHIEIQIAGDQYGKACHLSERDCSVQRRNQKLTEETPSPFMTDELRERMGDAAVKAAEYIAYEGVGTVEFLVDKNRDFYFMEMNTRIQVEHPITEQVIDYDLIREQIMLAAGTAITGINHYPKLHSIECRINAEDPFNNFRPSPGKITELNIPGGHGIRVDTHVYSGYTIPSNYDSMIAKLITTAQTREEAIAKMKRALEEFYIEGIKTTIPFHRQLMEDPAYVEGNYTTKFMEDFEMDARYANQ</sequence>
<dbReference type="Proteomes" id="UP000610746">
    <property type="component" value="Unassembled WGS sequence"/>
</dbReference>
<dbReference type="FunFam" id="3.40.50.20:FF:000010">
    <property type="entry name" value="Propionyl-CoA carboxylase subunit alpha"/>
    <property type="match status" value="1"/>
</dbReference>
<dbReference type="Pfam" id="PF00289">
    <property type="entry name" value="Biotin_carb_N"/>
    <property type="match status" value="1"/>
</dbReference>
<dbReference type="FunFam" id="3.30.1490.20:FF:000018">
    <property type="entry name" value="Biotin carboxylase"/>
    <property type="match status" value="1"/>
</dbReference>
<dbReference type="EC" id="6.3.4.14" evidence="4 13"/>
<dbReference type="SUPFAM" id="SSF56059">
    <property type="entry name" value="Glutathione synthetase ATP-binding domain-like"/>
    <property type="match status" value="1"/>
</dbReference>
<evidence type="ECO:0000256" key="2">
    <source>
        <dbReference type="ARBA" id="ARBA00004956"/>
    </source>
</evidence>
<keyword evidence="10 13" id="KW-0092">Biotin</keyword>
<name>A0A8J8GCV7_9FLAO</name>
<dbReference type="SUPFAM" id="SSF51246">
    <property type="entry name" value="Rudiment single hybrid motif"/>
    <property type="match status" value="1"/>
</dbReference>
<proteinExistence type="predicted"/>
<dbReference type="PANTHER" id="PTHR48095:SF2">
    <property type="entry name" value="BIOTIN CARBOXYLASE, CHLOROPLASTIC"/>
    <property type="match status" value="1"/>
</dbReference>
<evidence type="ECO:0000256" key="1">
    <source>
        <dbReference type="ARBA" id="ARBA00003761"/>
    </source>
</evidence>
<dbReference type="PROSITE" id="PS50979">
    <property type="entry name" value="BC"/>
    <property type="match status" value="1"/>
</dbReference>
<dbReference type="SUPFAM" id="SSF52440">
    <property type="entry name" value="PreATP-grasp domain"/>
    <property type="match status" value="1"/>
</dbReference>
<keyword evidence="9" id="KW-0460">Magnesium</keyword>
<comment type="catalytic activity">
    <reaction evidence="11 13">
        <text>N(6)-biotinyl-L-lysyl-[protein] + hydrogencarbonate + ATP = N(6)-carboxybiotinyl-L-lysyl-[protein] + ADP + phosphate + H(+)</text>
        <dbReference type="Rhea" id="RHEA:13501"/>
        <dbReference type="Rhea" id="RHEA-COMP:10505"/>
        <dbReference type="Rhea" id="RHEA-COMP:10506"/>
        <dbReference type="ChEBI" id="CHEBI:15378"/>
        <dbReference type="ChEBI" id="CHEBI:17544"/>
        <dbReference type="ChEBI" id="CHEBI:30616"/>
        <dbReference type="ChEBI" id="CHEBI:43474"/>
        <dbReference type="ChEBI" id="CHEBI:83144"/>
        <dbReference type="ChEBI" id="CHEBI:83145"/>
        <dbReference type="ChEBI" id="CHEBI:456216"/>
        <dbReference type="EC" id="6.3.4.14"/>
    </reaction>
</comment>
<dbReference type="InterPro" id="IPR016185">
    <property type="entry name" value="PreATP-grasp_dom_sf"/>
</dbReference>
<evidence type="ECO:0000256" key="7">
    <source>
        <dbReference type="ARBA" id="ARBA00022741"/>
    </source>
</evidence>
<dbReference type="PROSITE" id="PS50975">
    <property type="entry name" value="ATP_GRASP"/>
    <property type="match status" value="1"/>
</dbReference>
<dbReference type="Pfam" id="PF02786">
    <property type="entry name" value="CPSase_L_D2"/>
    <property type="match status" value="1"/>
</dbReference>
<dbReference type="GO" id="GO:0046872">
    <property type="term" value="F:metal ion binding"/>
    <property type="evidence" value="ECO:0007669"/>
    <property type="project" value="UniProtKB-KW"/>
</dbReference>
<evidence type="ECO:0000256" key="4">
    <source>
        <dbReference type="ARBA" id="ARBA00013263"/>
    </source>
</evidence>
<keyword evidence="8 12" id="KW-0067">ATP-binding</keyword>
<dbReference type="GO" id="GO:2001295">
    <property type="term" value="P:malonyl-CoA biosynthetic process"/>
    <property type="evidence" value="ECO:0007669"/>
    <property type="project" value="UniProtKB-UniPathway"/>
</dbReference>
<evidence type="ECO:0000256" key="8">
    <source>
        <dbReference type="ARBA" id="ARBA00022840"/>
    </source>
</evidence>
<comment type="pathway">
    <text evidence="2 13">Lipid metabolism; malonyl-CoA biosynthesis; malonyl-CoA from acetyl-CoA: step 1/1.</text>
</comment>
<dbReference type="GO" id="GO:0006633">
    <property type="term" value="P:fatty acid biosynthetic process"/>
    <property type="evidence" value="ECO:0007669"/>
    <property type="project" value="UniProtKB-KW"/>
</dbReference>
<dbReference type="Gene3D" id="3.30.470.20">
    <property type="entry name" value="ATP-grasp fold, B domain"/>
    <property type="match status" value="1"/>
</dbReference>
<comment type="subunit">
    <text evidence="3 13">Acetyl-CoA carboxylase is a heterohexamer of biotin carboxyl carrier protein, biotin carboxylase and the two subunits of carboxyl transferase in a 2:2 complex.</text>
</comment>
<comment type="caution">
    <text evidence="16">The sequence shown here is derived from an EMBL/GenBank/DDBJ whole genome shotgun (WGS) entry which is preliminary data.</text>
</comment>
<dbReference type="RefSeq" id="WP_173779976.1">
    <property type="nucleotide sequence ID" value="NZ_JABSNO010000021.1"/>
</dbReference>
<evidence type="ECO:0000256" key="12">
    <source>
        <dbReference type="PROSITE-ProRule" id="PRU00409"/>
    </source>
</evidence>
<keyword evidence="13" id="KW-0444">Lipid biosynthesis</keyword>
<protein>
    <recommendedName>
        <fullName evidence="4 13">Biotin carboxylase</fullName>
        <ecNumber evidence="4 13">6.3.4.14</ecNumber>
    </recommendedName>
    <alternativeName>
        <fullName evidence="13">Acetyl-coenzyme A carboxylase biotin carboxylase subunit A</fullName>
    </alternativeName>
</protein>
<dbReference type="InterPro" id="IPR051602">
    <property type="entry name" value="ACC_Biotin_Carboxylase"/>
</dbReference>
<dbReference type="InterPro" id="IPR005479">
    <property type="entry name" value="CPAse_ATP-bd"/>
</dbReference>
<evidence type="ECO:0000313" key="16">
    <source>
        <dbReference type="EMBL" id="NRS93412.1"/>
    </source>
</evidence>
<dbReference type="Pfam" id="PF02785">
    <property type="entry name" value="Biotin_carb_C"/>
    <property type="match status" value="1"/>
</dbReference>
<keyword evidence="5 13" id="KW-0436">Ligase</keyword>
<keyword evidence="7 12" id="KW-0547">Nucleotide-binding</keyword>
<dbReference type="InterPro" id="IPR005482">
    <property type="entry name" value="Biotin_COase_C"/>
</dbReference>
<dbReference type="InterPro" id="IPR005481">
    <property type="entry name" value="BC-like_N"/>
</dbReference>
<keyword evidence="6" id="KW-0479">Metal-binding</keyword>
<dbReference type="GO" id="GO:0005524">
    <property type="term" value="F:ATP binding"/>
    <property type="evidence" value="ECO:0007669"/>
    <property type="project" value="UniProtKB-UniRule"/>
</dbReference>
<evidence type="ECO:0000256" key="9">
    <source>
        <dbReference type="ARBA" id="ARBA00022842"/>
    </source>
</evidence>